<evidence type="ECO:0000259" key="4">
    <source>
        <dbReference type="Pfam" id="PF13458"/>
    </source>
</evidence>
<dbReference type="EMBL" id="VWPL01000016">
    <property type="protein sequence ID" value="KAA5600440.1"/>
    <property type="molecule type" value="Genomic_DNA"/>
</dbReference>
<evidence type="ECO:0000256" key="2">
    <source>
        <dbReference type="ARBA" id="ARBA00022729"/>
    </source>
</evidence>
<dbReference type="GO" id="GO:0006865">
    <property type="term" value="P:amino acid transport"/>
    <property type="evidence" value="ECO:0007669"/>
    <property type="project" value="UniProtKB-KW"/>
</dbReference>
<feature type="domain" description="Leucine-binding protein" evidence="4">
    <location>
        <begin position="63"/>
        <end position="384"/>
    </location>
</feature>
<dbReference type="InterPro" id="IPR051010">
    <property type="entry name" value="BCAA_transport"/>
</dbReference>
<evidence type="ECO:0000256" key="3">
    <source>
        <dbReference type="ARBA" id="ARBA00022970"/>
    </source>
</evidence>
<dbReference type="AlphaFoldDB" id="A0A5M6HWZ8"/>
<dbReference type="Pfam" id="PF13458">
    <property type="entry name" value="Peripla_BP_6"/>
    <property type="match status" value="1"/>
</dbReference>
<dbReference type="InterPro" id="IPR028082">
    <property type="entry name" value="Peripla_BP_I"/>
</dbReference>
<dbReference type="PANTHER" id="PTHR30483">
    <property type="entry name" value="LEUCINE-SPECIFIC-BINDING PROTEIN"/>
    <property type="match status" value="1"/>
</dbReference>
<dbReference type="RefSeq" id="WP_150097617.1">
    <property type="nucleotide sequence ID" value="NZ_VWPL01000016.1"/>
</dbReference>
<sequence length="401" mass="41176">MRTPKRAEDGTLSRRTALRLAGLGAGIGVSATLGGCQSANMFGDAPPAGPAESKPSMSIGTGSVRVGLILPLTASGNAGSAAQSLKNAAELAIAEFNAPDISLIVKDDGGSAQGGQQAAEQAISEGCEIILGPLFAVAVRPAGQIARQRGVPVIAFSTDAQVASRGVHLLSFLPASDVDRIVGYAAEQRRKSFAALLPDTAYGQVVEAEFQQAVAKNNGRVLGLARYAAGNPAAAVAQVSAVARQADCMFVPDGHTAAAAVVTQLRATGLDTSRTVLIGTGLWDDPAVHRNPAFNGAWYAAPDNTGFRGFAQRYRAKFGSEPVRTASLSYDAVSLVAALVKTQGAQRFSEGVLTNPSGFSGIDGIFRFKSDGTSERGLAVHQIGNGAARIISPSPRSFTTA</sequence>
<dbReference type="PANTHER" id="PTHR30483:SF6">
    <property type="entry name" value="PERIPLASMIC BINDING PROTEIN OF ABC TRANSPORTER FOR NATURAL AMINO ACIDS"/>
    <property type="match status" value="1"/>
</dbReference>
<evidence type="ECO:0000313" key="6">
    <source>
        <dbReference type="Proteomes" id="UP000323886"/>
    </source>
</evidence>
<dbReference type="InterPro" id="IPR028081">
    <property type="entry name" value="Leu-bd"/>
</dbReference>
<proteinExistence type="inferred from homology"/>
<dbReference type="CDD" id="cd06339">
    <property type="entry name" value="PBP1_YraM_LppC_lipoprotein-like"/>
    <property type="match status" value="1"/>
</dbReference>
<keyword evidence="2" id="KW-0732">Signal</keyword>
<dbReference type="SUPFAM" id="SSF53822">
    <property type="entry name" value="Periplasmic binding protein-like I"/>
    <property type="match status" value="1"/>
</dbReference>
<dbReference type="OrthoDB" id="7210494at2"/>
<comment type="similarity">
    <text evidence="1">Belongs to the leucine-binding protein family.</text>
</comment>
<accession>A0A5M6HWZ8</accession>
<gene>
    <name evidence="5" type="ORF">F1193_10390</name>
</gene>
<evidence type="ECO:0000313" key="5">
    <source>
        <dbReference type="EMBL" id="KAA5600440.1"/>
    </source>
</evidence>
<dbReference type="PROSITE" id="PS51318">
    <property type="entry name" value="TAT"/>
    <property type="match status" value="1"/>
</dbReference>
<keyword evidence="6" id="KW-1185">Reference proteome</keyword>
<evidence type="ECO:0000256" key="1">
    <source>
        <dbReference type="ARBA" id="ARBA00010062"/>
    </source>
</evidence>
<keyword evidence="3" id="KW-0029">Amino-acid transport</keyword>
<reference evidence="5 6" key="1">
    <citation type="submission" date="2019-09" db="EMBL/GenBank/DDBJ databases">
        <title>Draft Whole-Genome sequence of Blastochloris sulfoviridis DSM 729.</title>
        <authorList>
            <person name="Meyer T.E."/>
            <person name="Kyndt J.A."/>
        </authorList>
    </citation>
    <scope>NUCLEOTIDE SEQUENCE [LARGE SCALE GENOMIC DNA]</scope>
    <source>
        <strain evidence="5 6">DSM 729</strain>
    </source>
</reference>
<protein>
    <submittedName>
        <fullName evidence="5">Penicillin-binding protein activator</fullName>
    </submittedName>
</protein>
<dbReference type="InterPro" id="IPR006311">
    <property type="entry name" value="TAT_signal"/>
</dbReference>
<comment type="caution">
    <text evidence="5">The sequence shown here is derived from an EMBL/GenBank/DDBJ whole genome shotgun (WGS) entry which is preliminary data.</text>
</comment>
<name>A0A5M6HWZ8_9HYPH</name>
<dbReference type="Gene3D" id="3.40.50.2300">
    <property type="match status" value="2"/>
</dbReference>
<organism evidence="5 6">
    <name type="scientific">Blastochloris sulfoviridis</name>
    <dbReference type="NCBI Taxonomy" id="50712"/>
    <lineage>
        <taxon>Bacteria</taxon>
        <taxon>Pseudomonadati</taxon>
        <taxon>Pseudomonadota</taxon>
        <taxon>Alphaproteobacteria</taxon>
        <taxon>Hyphomicrobiales</taxon>
        <taxon>Blastochloridaceae</taxon>
        <taxon>Blastochloris</taxon>
    </lineage>
</organism>
<keyword evidence="3" id="KW-0813">Transport</keyword>
<dbReference type="Proteomes" id="UP000323886">
    <property type="component" value="Unassembled WGS sequence"/>
</dbReference>